<dbReference type="PRINTS" id="PR00691">
    <property type="entry name" value="ADHESINB"/>
</dbReference>
<feature type="chain" id="PRO_5016884935" evidence="6">
    <location>
        <begin position="26"/>
        <end position="334"/>
    </location>
</feature>
<dbReference type="EMBL" id="QPJT01000004">
    <property type="protein sequence ID" value="RCX18884.1"/>
    <property type="molecule type" value="Genomic_DNA"/>
</dbReference>
<name>A0A369BGS7_9FIRM</name>
<dbReference type="InterPro" id="IPR006127">
    <property type="entry name" value="ZnuA-like"/>
</dbReference>
<evidence type="ECO:0000256" key="3">
    <source>
        <dbReference type="ARBA" id="ARBA00022729"/>
    </source>
</evidence>
<dbReference type="PANTHER" id="PTHR42953">
    <property type="entry name" value="HIGH-AFFINITY ZINC UPTAKE SYSTEM PROTEIN ZNUA-RELATED"/>
    <property type="match status" value="1"/>
</dbReference>
<accession>A0A369BGS7</accession>
<reference evidence="7 8" key="1">
    <citation type="submission" date="2018-07" db="EMBL/GenBank/DDBJ databases">
        <title>Genomic Encyclopedia of Type Strains, Phase IV (KMG-IV): sequencing the most valuable type-strain genomes for metagenomic binning, comparative biology and taxonomic classification.</title>
        <authorList>
            <person name="Goeker M."/>
        </authorList>
    </citation>
    <scope>NUCLEOTIDE SEQUENCE [LARGE SCALE GENOMIC DNA]</scope>
    <source>
        <strain evidence="7 8">DSM 27016</strain>
    </source>
</reference>
<dbReference type="RefSeq" id="WP_114296728.1">
    <property type="nucleotide sequence ID" value="NZ_QPJT01000004.1"/>
</dbReference>
<dbReference type="PRINTS" id="PR00690">
    <property type="entry name" value="ADHESNFAMILY"/>
</dbReference>
<feature type="compositionally biased region" description="Basic and acidic residues" evidence="5">
    <location>
        <begin position="130"/>
        <end position="142"/>
    </location>
</feature>
<evidence type="ECO:0000313" key="7">
    <source>
        <dbReference type="EMBL" id="RCX18884.1"/>
    </source>
</evidence>
<gene>
    <name evidence="7" type="ORF">DFR58_104155</name>
</gene>
<dbReference type="InterPro" id="IPR050492">
    <property type="entry name" value="Bact_metal-bind_prot9"/>
</dbReference>
<proteinExistence type="inferred from homology"/>
<dbReference type="OrthoDB" id="9810636at2"/>
<dbReference type="PANTHER" id="PTHR42953:SF3">
    <property type="entry name" value="HIGH-AFFINITY ZINC UPTAKE SYSTEM PROTEIN ZNUA"/>
    <property type="match status" value="1"/>
</dbReference>
<protein>
    <submittedName>
        <fullName evidence="7">Zinc transport system substrate-binding protein</fullName>
    </submittedName>
</protein>
<dbReference type="Proteomes" id="UP000253034">
    <property type="component" value="Unassembled WGS sequence"/>
</dbReference>
<dbReference type="GO" id="GO:0007155">
    <property type="term" value="P:cell adhesion"/>
    <property type="evidence" value="ECO:0007669"/>
    <property type="project" value="InterPro"/>
</dbReference>
<evidence type="ECO:0000256" key="6">
    <source>
        <dbReference type="SAM" id="SignalP"/>
    </source>
</evidence>
<feature type="region of interest" description="Disordered" evidence="5">
    <location>
        <begin position="125"/>
        <end position="162"/>
    </location>
</feature>
<dbReference type="PROSITE" id="PS51257">
    <property type="entry name" value="PROKAR_LIPOPROTEIN"/>
    <property type="match status" value="1"/>
</dbReference>
<feature type="signal peptide" evidence="6">
    <location>
        <begin position="1"/>
        <end position="25"/>
    </location>
</feature>
<keyword evidence="2 4" id="KW-0813">Transport</keyword>
<dbReference type="CDD" id="cd01017">
    <property type="entry name" value="AdcA"/>
    <property type="match status" value="1"/>
</dbReference>
<evidence type="ECO:0000313" key="8">
    <source>
        <dbReference type="Proteomes" id="UP000253034"/>
    </source>
</evidence>
<dbReference type="Pfam" id="PF01297">
    <property type="entry name" value="ZnuA"/>
    <property type="match status" value="1"/>
</dbReference>
<dbReference type="InterPro" id="IPR006129">
    <property type="entry name" value="AdhesinB"/>
</dbReference>
<keyword evidence="8" id="KW-1185">Reference proteome</keyword>
<organism evidence="7 8">
    <name type="scientific">Anaerobacterium chartisolvens</name>
    <dbReference type="NCBI Taxonomy" id="1297424"/>
    <lineage>
        <taxon>Bacteria</taxon>
        <taxon>Bacillati</taxon>
        <taxon>Bacillota</taxon>
        <taxon>Clostridia</taxon>
        <taxon>Eubacteriales</taxon>
        <taxon>Oscillospiraceae</taxon>
        <taxon>Anaerobacterium</taxon>
    </lineage>
</organism>
<feature type="compositionally biased region" description="Basic and acidic residues" evidence="5">
    <location>
        <begin position="149"/>
        <end position="162"/>
    </location>
</feature>
<evidence type="ECO:0000256" key="2">
    <source>
        <dbReference type="ARBA" id="ARBA00022448"/>
    </source>
</evidence>
<dbReference type="InterPro" id="IPR006128">
    <property type="entry name" value="Lipoprotein_PsaA-like"/>
</dbReference>
<keyword evidence="3 6" id="KW-0732">Signal</keyword>
<dbReference type="Gene3D" id="3.40.50.1980">
    <property type="entry name" value="Nitrogenase molybdenum iron protein domain"/>
    <property type="match status" value="2"/>
</dbReference>
<dbReference type="SUPFAM" id="SSF53807">
    <property type="entry name" value="Helical backbone' metal receptor"/>
    <property type="match status" value="1"/>
</dbReference>
<dbReference type="AlphaFoldDB" id="A0A369BGS7"/>
<evidence type="ECO:0000256" key="1">
    <source>
        <dbReference type="ARBA" id="ARBA00011028"/>
    </source>
</evidence>
<sequence length="334" mass="37023">MKRIMTSFICLVLTLGMGFLSGCSAKPAENTSAGEEKKLSVFASFYTMYDFTKKIGGDRINVTNIIPSGVEAHHWEPSPSDIASLKNADMFVYNGVGMEGWVDKVLESLKSDKLVAVDTSKSATLLEKSSSGKEHEHEHEGEHEEEEHEAGHEEGHNHGDLKYDPHIWLDPMNAKKQMEAIKDALVKVDPSNKDYYEQNYQDNAKKLDELDKAFKDAASGFKTKDIVVSHKAFGYLCNAYGLNQVAIEGLNAESEPTAAKMAEIVDFVKKNNVKYIFTEELLSPKTAEAIAKESGAQVAVLSPVEGLEEKDIQAGQEYLSVMRRNLEVLKKALE</sequence>
<dbReference type="GO" id="GO:0030001">
    <property type="term" value="P:metal ion transport"/>
    <property type="evidence" value="ECO:0007669"/>
    <property type="project" value="InterPro"/>
</dbReference>
<comment type="similarity">
    <text evidence="1 4">Belongs to the bacterial solute-binding protein 9 family.</text>
</comment>
<comment type="caution">
    <text evidence="7">The sequence shown here is derived from an EMBL/GenBank/DDBJ whole genome shotgun (WGS) entry which is preliminary data.</text>
</comment>
<evidence type="ECO:0000256" key="5">
    <source>
        <dbReference type="SAM" id="MobiDB-lite"/>
    </source>
</evidence>
<dbReference type="GO" id="GO:0046872">
    <property type="term" value="F:metal ion binding"/>
    <property type="evidence" value="ECO:0007669"/>
    <property type="project" value="InterPro"/>
</dbReference>
<evidence type="ECO:0000256" key="4">
    <source>
        <dbReference type="RuleBase" id="RU003512"/>
    </source>
</evidence>